<accession>A0A6J4R5B0</accession>
<reference evidence="1" key="1">
    <citation type="submission" date="2020-02" db="EMBL/GenBank/DDBJ databases">
        <authorList>
            <person name="Meier V. D."/>
        </authorList>
    </citation>
    <scope>NUCLEOTIDE SEQUENCE</scope>
    <source>
        <strain evidence="1">AVDCRST_MAG02</strain>
    </source>
</reference>
<sequence>MDRTSLPPPTTTEQEAAKAALLDAARDALEWLRRFQRHAPAEARFGGEEGLTRRLSSAVRMCSFEVRDCPECDDGLAYAPTEHPMERPRSVPCPSCGGTGRTRVFAYARPKARRGR</sequence>
<protein>
    <submittedName>
        <fullName evidence="1">Uncharacterized protein</fullName>
    </submittedName>
</protein>
<name>A0A6J4R5B0_9ACTN</name>
<dbReference type="AlphaFoldDB" id="A0A6J4R5B0"/>
<gene>
    <name evidence="1" type="ORF">AVDCRST_MAG02-1726</name>
</gene>
<proteinExistence type="predicted"/>
<organism evidence="1">
    <name type="scientific">uncultured Rubrobacteraceae bacterium</name>
    <dbReference type="NCBI Taxonomy" id="349277"/>
    <lineage>
        <taxon>Bacteria</taxon>
        <taxon>Bacillati</taxon>
        <taxon>Actinomycetota</taxon>
        <taxon>Rubrobacteria</taxon>
        <taxon>Rubrobacterales</taxon>
        <taxon>Rubrobacteraceae</taxon>
        <taxon>environmental samples</taxon>
    </lineage>
</organism>
<evidence type="ECO:0000313" key="1">
    <source>
        <dbReference type="EMBL" id="CAA9457756.1"/>
    </source>
</evidence>
<dbReference type="EMBL" id="CADCVH010000055">
    <property type="protein sequence ID" value="CAA9457756.1"/>
    <property type="molecule type" value="Genomic_DNA"/>
</dbReference>